<dbReference type="AlphaFoldDB" id="A0A0V1AHQ6"/>
<dbReference type="EMBL" id="JYDH01001818">
    <property type="protein sequence ID" value="KRY24325.1"/>
    <property type="molecule type" value="Genomic_DNA"/>
</dbReference>
<protein>
    <submittedName>
        <fullName evidence="1">Uncharacterized protein</fullName>
    </submittedName>
</protein>
<name>A0A0V1AHQ6_TRISP</name>
<evidence type="ECO:0000313" key="2">
    <source>
        <dbReference type="Proteomes" id="UP000054776"/>
    </source>
</evidence>
<sequence>MHSIPPPKYQIQLTSYSWMVLKSGIIVDHEERPNFPSVIAQ</sequence>
<organism evidence="1 2">
    <name type="scientific">Trichinella spiralis</name>
    <name type="common">Trichina worm</name>
    <dbReference type="NCBI Taxonomy" id="6334"/>
    <lineage>
        <taxon>Eukaryota</taxon>
        <taxon>Metazoa</taxon>
        <taxon>Ecdysozoa</taxon>
        <taxon>Nematoda</taxon>
        <taxon>Enoplea</taxon>
        <taxon>Dorylaimia</taxon>
        <taxon>Trichinellida</taxon>
        <taxon>Trichinellidae</taxon>
        <taxon>Trichinella</taxon>
    </lineage>
</organism>
<gene>
    <name evidence="1" type="ORF">T01_7623</name>
</gene>
<reference evidence="1 2" key="1">
    <citation type="submission" date="2015-01" db="EMBL/GenBank/DDBJ databases">
        <title>Evolution of Trichinella species and genotypes.</title>
        <authorList>
            <person name="Korhonen P.K."/>
            <person name="Edoardo P."/>
            <person name="Giuseppe L.R."/>
            <person name="Gasser R.B."/>
        </authorList>
    </citation>
    <scope>NUCLEOTIDE SEQUENCE [LARGE SCALE GENOMIC DNA]</scope>
    <source>
        <strain evidence="1">ISS3</strain>
    </source>
</reference>
<keyword evidence="2" id="KW-1185">Reference proteome</keyword>
<proteinExistence type="predicted"/>
<comment type="caution">
    <text evidence="1">The sequence shown here is derived from an EMBL/GenBank/DDBJ whole genome shotgun (WGS) entry which is preliminary data.</text>
</comment>
<dbReference type="Proteomes" id="UP000054776">
    <property type="component" value="Unassembled WGS sequence"/>
</dbReference>
<accession>A0A0V1AHQ6</accession>
<evidence type="ECO:0000313" key="1">
    <source>
        <dbReference type="EMBL" id="KRY24325.1"/>
    </source>
</evidence>
<dbReference type="InParanoid" id="A0A0V1AHQ6"/>